<dbReference type="PANTHER" id="PTHR41771">
    <property type="entry name" value="MEMBRANE PROTEIN-RELATED"/>
    <property type="match status" value="1"/>
</dbReference>
<sequence>MKKYLPIISFILLAALIIILSPIFKMNIKQPNYFKQDFEDAKVVEVVSEEIDEDPTFEGRYLGTQVVKIEILTGEYKGKIFEVKNPLSRSHNVYAQADDKVIASIDDSLEEANVWIYNYKRENILYILIALLFILLILLGGMQGVYSIISLIFTGIMIVFFMLPLIFQGNNPIVVTILTASIIIIVSFLLISGFNLKTLTVIIGTIIGVVIAGVISYVSGNLAHLSGITMDKGKELVYVAQDYKIQVRGLMFSAILIASLGAVMDVAMSITSSIFEIHQTNSGLSKKQLFKSGMNIGKDVMGTMSNTLILAFAGSSLNSIMLIWGYQMGRRQFMNIPFIGTEIIQGLSGSIGIVLTVPVTAIISVMLLKRKPIKSNKNKSNKKNKR</sequence>
<dbReference type="PANTHER" id="PTHR41771:SF1">
    <property type="entry name" value="MEMBRANE PROTEIN"/>
    <property type="match status" value="1"/>
</dbReference>
<evidence type="ECO:0000313" key="3">
    <source>
        <dbReference type="Proteomes" id="UP000677305"/>
    </source>
</evidence>
<dbReference type="AlphaFoldDB" id="A0A8J8M7V8"/>
<organism evidence="2 3">
    <name type="scientific">Vallitalea guaymasensis</name>
    <dbReference type="NCBI Taxonomy" id="1185412"/>
    <lineage>
        <taxon>Bacteria</taxon>
        <taxon>Bacillati</taxon>
        <taxon>Bacillota</taxon>
        <taxon>Clostridia</taxon>
        <taxon>Lachnospirales</taxon>
        <taxon>Vallitaleaceae</taxon>
        <taxon>Vallitalea</taxon>
    </lineage>
</organism>
<reference evidence="2 3" key="1">
    <citation type="submission" date="2020-07" db="EMBL/GenBank/DDBJ databases">
        <title>Vallitalea guaymasensis genome.</title>
        <authorList>
            <person name="Postec A."/>
        </authorList>
    </citation>
    <scope>NUCLEOTIDE SEQUENCE [LARGE SCALE GENOMIC DNA]</scope>
    <source>
        <strain evidence="2 3">Ra1766G1</strain>
    </source>
</reference>
<accession>A0A8J8M7V8</accession>
<protein>
    <submittedName>
        <fullName evidence="2">YibE/F family protein</fullName>
    </submittedName>
</protein>
<dbReference type="Pfam" id="PF07907">
    <property type="entry name" value="YibE_F"/>
    <property type="match status" value="1"/>
</dbReference>
<evidence type="ECO:0000256" key="1">
    <source>
        <dbReference type="SAM" id="Phobius"/>
    </source>
</evidence>
<proteinExistence type="predicted"/>
<keyword evidence="1" id="KW-0472">Membrane</keyword>
<feature type="transmembrane region" description="Helical" evidence="1">
    <location>
        <begin position="7"/>
        <end position="24"/>
    </location>
</feature>
<gene>
    <name evidence="2" type="ORF">HYG85_02260</name>
</gene>
<dbReference type="InterPro" id="IPR012507">
    <property type="entry name" value="YibE_F"/>
</dbReference>
<feature type="transmembrane region" description="Helical" evidence="1">
    <location>
        <begin position="148"/>
        <end position="167"/>
    </location>
</feature>
<dbReference type="Proteomes" id="UP000677305">
    <property type="component" value="Chromosome"/>
</dbReference>
<name>A0A8J8M7V8_9FIRM</name>
<dbReference type="EMBL" id="CP058561">
    <property type="protein sequence ID" value="QUH27800.1"/>
    <property type="molecule type" value="Genomic_DNA"/>
</dbReference>
<evidence type="ECO:0000313" key="2">
    <source>
        <dbReference type="EMBL" id="QUH27800.1"/>
    </source>
</evidence>
<feature type="transmembrane region" description="Helical" evidence="1">
    <location>
        <begin position="308"/>
        <end position="327"/>
    </location>
</feature>
<keyword evidence="1" id="KW-0812">Transmembrane</keyword>
<dbReference type="RefSeq" id="WP_212692109.1">
    <property type="nucleotide sequence ID" value="NZ_CP058561.1"/>
</dbReference>
<dbReference type="KEGG" id="vgu:HYG85_02260"/>
<feature type="transmembrane region" description="Helical" evidence="1">
    <location>
        <begin position="124"/>
        <end position="141"/>
    </location>
</feature>
<feature type="transmembrane region" description="Helical" evidence="1">
    <location>
        <begin position="173"/>
        <end position="191"/>
    </location>
</feature>
<keyword evidence="3" id="KW-1185">Reference proteome</keyword>
<keyword evidence="1" id="KW-1133">Transmembrane helix</keyword>
<feature type="transmembrane region" description="Helical" evidence="1">
    <location>
        <begin position="347"/>
        <end position="368"/>
    </location>
</feature>
<feature type="transmembrane region" description="Helical" evidence="1">
    <location>
        <begin position="250"/>
        <end position="277"/>
    </location>
</feature>
<feature type="transmembrane region" description="Helical" evidence="1">
    <location>
        <begin position="198"/>
        <end position="218"/>
    </location>
</feature>